<dbReference type="EMBL" id="NRSG01000043">
    <property type="protein sequence ID" value="MBK1658238.1"/>
    <property type="molecule type" value="Genomic_DNA"/>
</dbReference>
<keyword evidence="1" id="KW-0732">Signal</keyword>
<sequence length="231" mass="23970">MAQSLLWVMRGLVLKEKTMKRLVLLASVAMLSTPAFAGVSEVNSQMLFSASGAVAFNSTFNDFGTGFGSPGNPFTRGDVTYASADNLTWGSNTGYTTTQTLIGNNYWTPIDGTIASAPKYDMFGFLIGISTASPVTFVLTTNLTSYTFAGESIVNSAAGQLQFKGFIASGGEYFTGFQIIADNGVGNLAGITQVQVGNTGAVPAVPEPASIALLGAGLLGLGFARSRRKAA</sequence>
<reference evidence="3 4" key="1">
    <citation type="journal article" date="2020" name="Microorganisms">
        <title>Osmotic Adaptation and Compatible Solute Biosynthesis of Phototrophic Bacteria as Revealed from Genome Analyses.</title>
        <authorList>
            <person name="Imhoff J.F."/>
            <person name="Rahn T."/>
            <person name="Kunzel S."/>
            <person name="Keller A."/>
            <person name="Neulinger S.C."/>
        </authorList>
    </citation>
    <scope>NUCLEOTIDE SEQUENCE [LARGE SCALE GENOMIC DNA]</scope>
    <source>
        <strain evidence="3 4">DSM 15382</strain>
    </source>
</reference>
<organism evidence="3 4">
    <name type="scientific">Paracraurococcus ruber</name>
    <dbReference type="NCBI Taxonomy" id="77675"/>
    <lineage>
        <taxon>Bacteria</taxon>
        <taxon>Pseudomonadati</taxon>
        <taxon>Pseudomonadota</taxon>
        <taxon>Alphaproteobacteria</taxon>
        <taxon>Acetobacterales</taxon>
        <taxon>Roseomonadaceae</taxon>
        <taxon>Paracraurococcus</taxon>
    </lineage>
</organism>
<evidence type="ECO:0000256" key="1">
    <source>
        <dbReference type="SAM" id="SignalP"/>
    </source>
</evidence>
<keyword evidence="4" id="KW-1185">Reference proteome</keyword>
<feature type="domain" description="Ice-binding protein C-terminal" evidence="2">
    <location>
        <begin position="204"/>
        <end position="228"/>
    </location>
</feature>
<dbReference type="Proteomes" id="UP000697995">
    <property type="component" value="Unassembled WGS sequence"/>
</dbReference>
<name>A0ABS1CUR0_9PROT</name>
<dbReference type="InterPro" id="IPR013424">
    <property type="entry name" value="Ice-binding_C"/>
</dbReference>
<protein>
    <recommendedName>
        <fullName evidence="2">Ice-binding protein C-terminal domain-containing protein</fullName>
    </recommendedName>
</protein>
<dbReference type="NCBIfam" id="TIGR02595">
    <property type="entry name" value="PEP_CTERM"/>
    <property type="match status" value="1"/>
</dbReference>
<evidence type="ECO:0000313" key="3">
    <source>
        <dbReference type="EMBL" id="MBK1658238.1"/>
    </source>
</evidence>
<proteinExistence type="predicted"/>
<comment type="caution">
    <text evidence="3">The sequence shown here is derived from an EMBL/GenBank/DDBJ whole genome shotgun (WGS) entry which is preliminary data.</text>
</comment>
<feature type="chain" id="PRO_5046856883" description="Ice-binding protein C-terminal domain-containing protein" evidence="1">
    <location>
        <begin position="38"/>
        <end position="231"/>
    </location>
</feature>
<evidence type="ECO:0000259" key="2">
    <source>
        <dbReference type="Pfam" id="PF07589"/>
    </source>
</evidence>
<dbReference type="Pfam" id="PF07589">
    <property type="entry name" value="PEP-CTERM"/>
    <property type="match status" value="1"/>
</dbReference>
<evidence type="ECO:0000313" key="4">
    <source>
        <dbReference type="Proteomes" id="UP000697995"/>
    </source>
</evidence>
<feature type="signal peptide" evidence="1">
    <location>
        <begin position="1"/>
        <end position="37"/>
    </location>
</feature>
<gene>
    <name evidence="3" type="ORF">CKO45_08345</name>
</gene>
<accession>A0ABS1CUR0</accession>